<dbReference type="InterPro" id="IPR011856">
    <property type="entry name" value="tRNA_endonuc-like_dom_sf"/>
</dbReference>
<sequence>MADPFKIDFALEAKCYAEMNSGWRATGQQAGFAPAAPQFRGLRHAFVFHPQVYDEVRADGRPIALVCGRDVADTLRATDMGTWWR</sequence>
<reference evidence="1 2" key="1">
    <citation type="submission" date="2017-02" db="EMBL/GenBank/DDBJ databases">
        <title>The new phylogeny of genus Mycobacterium.</title>
        <authorList>
            <person name="Tortoli E."/>
            <person name="Trovato A."/>
            <person name="Cirillo D.M."/>
        </authorList>
    </citation>
    <scope>NUCLEOTIDE SEQUENCE [LARGE SCALE GENOMIC DNA]</scope>
    <source>
        <strain evidence="1 2">IP1130001</strain>
    </source>
</reference>
<name>A0ABX3SUY2_MYCMA</name>
<dbReference type="Gene3D" id="3.40.1350.10">
    <property type="match status" value="1"/>
</dbReference>
<comment type="caution">
    <text evidence="1">The sequence shown here is derived from an EMBL/GenBank/DDBJ whole genome shotgun (WGS) entry which is preliminary data.</text>
</comment>
<dbReference type="EMBL" id="MVHV01000007">
    <property type="protein sequence ID" value="ORA83789.1"/>
    <property type="molecule type" value="Genomic_DNA"/>
</dbReference>
<proteinExistence type="predicted"/>
<organism evidence="1 2">
    <name type="scientific">Mycobacterium malmoense</name>
    <dbReference type="NCBI Taxonomy" id="1780"/>
    <lineage>
        <taxon>Bacteria</taxon>
        <taxon>Bacillati</taxon>
        <taxon>Actinomycetota</taxon>
        <taxon>Actinomycetes</taxon>
        <taxon>Mycobacteriales</taxon>
        <taxon>Mycobacteriaceae</taxon>
        <taxon>Mycobacterium</taxon>
    </lineage>
</organism>
<evidence type="ECO:0000313" key="2">
    <source>
        <dbReference type="Proteomes" id="UP000243140"/>
    </source>
</evidence>
<protein>
    <submittedName>
        <fullName evidence="1">Uncharacterized protein</fullName>
    </submittedName>
</protein>
<gene>
    <name evidence="1" type="ORF">BST29_09725</name>
</gene>
<keyword evidence="2" id="KW-1185">Reference proteome</keyword>
<dbReference type="Proteomes" id="UP000243140">
    <property type="component" value="Unassembled WGS sequence"/>
</dbReference>
<accession>A0ABX3SUY2</accession>
<evidence type="ECO:0000313" key="1">
    <source>
        <dbReference type="EMBL" id="ORA83789.1"/>
    </source>
</evidence>